<keyword evidence="4" id="KW-0862">Zinc</keyword>
<feature type="region of interest" description="Disordered" evidence="6">
    <location>
        <begin position="1"/>
        <end position="30"/>
    </location>
</feature>
<proteinExistence type="predicted"/>
<feature type="compositionally biased region" description="Polar residues" evidence="6">
    <location>
        <begin position="222"/>
        <end position="233"/>
    </location>
</feature>
<feature type="region of interest" description="Disordered" evidence="6">
    <location>
        <begin position="1055"/>
        <end position="1086"/>
    </location>
</feature>
<dbReference type="Gene3D" id="3.30.160.60">
    <property type="entry name" value="Classic Zinc Finger"/>
    <property type="match status" value="2"/>
</dbReference>
<feature type="region of interest" description="Disordered" evidence="6">
    <location>
        <begin position="161"/>
        <end position="243"/>
    </location>
</feature>
<evidence type="ECO:0000256" key="3">
    <source>
        <dbReference type="ARBA" id="ARBA00022771"/>
    </source>
</evidence>
<dbReference type="Pfam" id="PF00096">
    <property type="entry name" value="zf-C2H2"/>
    <property type="match status" value="2"/>
</dbReference>
<organism evidence="8 9">
    <name type="scientific">Littorina saxatilis</name>
    <dbReference type="NCBI Taxonomy" id="31220"/>
    <lineage>
        <taxon>Eukaryota</taxon>
        <taxon>Metazoa</taxon>
        <taxon>Spiralia</taxon>
        <taxon>Lophotrochozoa</taxon>
        <taxon>Mollusca</taxon>
        <taxon>Gastropoda</taxon>
        <taxon>Caenogastropoda</taxon>
        <taxon>Littorinimorpha</taxon>
        <taxon>Littorinoidea</taxon>
        <taxon>Littorinidae</taxon>
        <taxon>Littorina</taxon>
    </lineage>
</organism>
<dbReference type="InterPro" id="IPR036236">
    <property type="entry name" value="Znf_C2H2_sf"/>
</dbReference>
<keyword evidence="3 5" id="KW-0863">Zinc-finger</keyword>
<feature type="region of interest" description="Disordered" evidence="6">
    <location>
        <begin position="1283"/>
        <end position="1306"/>
    </location>
</feature>
<evidence type="ECO:0000256" key="4">
    <source>
        <dbReference type="ARBA" id="ARBA00022833"/>
    </source>
</evidence>
<feature type="compositionally biased region" description="Basic and acidic residues" evidence="6">
    <location>
        <begin position="1067"/>
        <end position="1081"/>
    </location>
</feature>
<feature type="region of interest" description="Disordered" evidence="6">
    <location>
        <begin position="871"/>
        <end position="891"/>
    </location>
</feature>
<feature type="domain" description="C2H2-type" evidence="7">
    <location>
        <begin position="648"/>
        <end position="675"/>
    </location>
</feature>
<keyword evidence="2" id="KW-0677">Repeat</keyword>
<comment type="caution">
    <text evidence="8">The sequence shown here is derived from an EMBL/GenBank/DDBJ whole genome shotgun (WGS) entry which is preliminary data.</text>
</comment>
<feature type="compositionally biased region" description="Basic residues" evidence="6">
    <location>
        <begin position="274"/>
        <end position="287"/>
    </location>
</feature>
<evidence type="ECO:0000259" key="7">
    <source>
        <dbReference type="PROSITE" id="PS50157"/>
    </source>
</evidence>
<dbReference type="PROSITE" id="PS50157">
    <property type="entry name" value="ZINC_FINGER_C2H2_2"/>
    <property type="match status" value="3"/>
</dbReference>
<feature type="compositionally biased region" description="Polar residues" evidence="6">
    <location>
        <begin position="751"/>
        <end position="765"/>
    </location>
</feature>
<dbReference type="PROSITE" id="PS00028">
    <property type="entry name" value="ZINC_FINGER_C2H2_1"/>
    <property type="match status" value="6"/>
</dbReference>
<feature type="compositionally biased region" description="Polar residues" evidence="6">
    <location>
        <begin position="879"/>
        <end position="891"/>
    </location>
</feature>
<dbReference type="SMART" id="SM00355">
    <property type="entry name" value="ZnF_C2H2"/>
    <property type="match status" value="7"/>
</dbReference>
<feature type="region of interest" description="Disordered" evidence="6">
    <location>
        <begin position="464"/>
        <end position="483"/>
    </location>
</feature>
<dbReference type="Proteomes" id="UP001374579">
    <property type="component" value="Unassembled WGS sequence"/>
</dbReference>
<feature type="region of interest" description="Disordered" evidence="6">
    <location>
        <begin position="260"/>
        <end position="394"/>
    </location>
</feature>
<keyword evidence="9" id="KW-1185">Reference proteome</keyword>
<name>A0AAN9ASW0_9CAEN</name>
<feature type="domain" description="C2H2-type" evidence="7">
    <location>
        <begin position="1250"/>
        <end position="1278"/>
    </location>
</feature>
<feature type="region of interest" description="Disordered" evidence="6">
    <location>
        <begin position="701"/>
        <end position="773"/>
    </location>
</feature>
<dbReference type="PANTHER" id="PTHR24379:SF121">
    <property type="entry name" value="C2H2-TYPE DOMAIN-CONTAINING PROTEIN"/>
    <property type="match status" value="1"/>
</dbReference>
<feature type="compositionally biased region" description="Polar residues" evidence="6">
    <location>
        <begin position="1110"/>
        <end position="1119"/>
    </location>
</feature>
<dbReference type="GO" id="GO:0008270">
    <property type="term" value="F:zinc ion binding"/>
    <property type="evidence" value="ECO:0007669"/>
    <property type="project" value="UniProtKB-KW"/>
</dbReference>
<sequence>METSDSEIKEEDTACDNKLHRSKPADGFSRETDAKFEFETLGNLHREALATEGYSQDSDIKLEAETYCNHGNQHCETGSRQCWCQRELTAEDGGRQSDTGAELSVKQERDNSTYFVELADAAHRATTTSTDSHRCCCHGDGGGCHCDKSELCSCCDSHEVKSEGPSTDVEPKVESSENNSLACSPQETESLPRDSSQPDTVPSKKGTIIRTLMSKRKEVSRNTEPCSAENQQPMGPASIVPPSDREIRLYYTQRRGHLVGLPQPLPAAEGVSHHERRRLRSSAKKVPPRNIAETPLTKKERGGHQSAPETSSWQAGGAKPLLIPLLPKPAHRSGGQATGLSLSGGQATGLSQSGGQATGLSQSGGQATGLSQSGGQATGLSQSGGQATGLSQSGGQATGLSIPLLFLPSHLAPGGQTAVVHARMTVRLKRMPSDQPDQKHRELSLKSRVQSLNALRKHVHMAKRRQRLVKSKEAKSRDTDTERASLINVSQPTPPASTVLMLQGGATLSGSPNNASQHTQAISTVLTLQGTTTLSTLYNTLSNPTHTHSAVSNLGLKAAVSQAPNLRSIQPKMITVTTLQGAATISSSPNTSLNPTHSTVGNQGTGVAVGQAPKFRSIQSKMITQNSPNTDNPSLESRPVRRGGQSSYRCKLCPKTCPNQKGLAQHMVIHDRQEPVSCNLCSATFPNHHLMRTHLSLVHSYRRRRKSHSRSGYTRSGDHHPGDDSSADSIELDSSDEETDAGDLASDDESCSQVISDPEGSTLTETAKKTGSALPDTARKTYSAENLYVCCMCDAAFHTLGDVQRHCLEFRHNMGARCGRCSTLYAAKHVARLEVHLQLYCQQKGAPRDGGRASTCVAGSLDTVGQQIVGPREGVSLGDSATSGDGTSRSLVSVDRPSVPACYSSNVTDPLMQPTGTLTLSLPEGNVTASVAPKTASGPIQQFGSLRPEPGGDSFPSDVVLERQRDYKCPHCPRICPNKTGLVQHIAIHKRGGAVKYGLCSATFISDKCRKKPLKSVHRISRRYLTVNGISTRYLLGSSSTGIDTDSTEATDLVGLGQGGDTADGPTHSDVKETTGKDSDLHMTSSDLDLAPVSGKEIVKNSDSDGIPFSTDTGSGTSRENAETFGGSIRHQMKSTGRVRFCCDQCPLTFLREYRYHLHMVSHLRHEEIERYIFVCPFCKEARFKTERAVDYHVDNRWCGVVKAILKMTKQMPRVPENIEVMCAACRGVYSSLRACSEHAKGTGCSKRAFRCASCTKSFFYNSSLLAHRRLCHPDTATSTASATAASQSIAGDEDEAEGSGMGSKH</sequence>
<feature type="compositionally biased region" description="Polar residues" evidence="6">
    <location>
        <begin position="176"/>
        <end position="200"/>
    </location>
</feature>
<gene>
    <name evidence="8" type="ORF">V1264_008107</name>
</gene>
<feature type="compositionally biased region" description="Polar residues" evidence="6">
    <location>
        <begin position="338"/>
        <end position="394"/>
    </location>
</feature>
<evidence type="ECO:0000256" key="1">
    <source>
        <dbReference type="ARBA" id="ARBA00022723"/>
    </source>
</evidence>
<evidence type="ECO:0000256" key="6">
    <source>
        <dbReference type="SAM" id="MobiDB-lite"/>
    </source>
</evidence>
<keyword evidence="1" id="KW-0479">Metal-binding</keyword>
<feature type="compositionally biased region" description="Basic and acidic residues" evidence="6">
    <location>
        <begin position="470"/>
        <end position="483"/>
    </location>
</feature>
<feature type="compositionally biased region" description="Polar residues" evidence="6">
    <location>
        <begin position="621"/>
        <end position="635"/>
    </location>
</feature>
<dbReference type="SUPFAM" id="SSF57667">
    <property type="entry name" value="beta-beta-alpha zinc fingers"/>
    <property type="match status" value="2"/>
</dbReference>
<evidence type="ECO:0000313" key="9">
    <source>
        <dbReference type="Proteomes" id="UP001374579"/>
    </source>
</evidence>
<feature type="region of interest" description="Disordered" evidence="6">
    <location>
        <begin position="1101"/>
        <end position="1123"/>
    </location>
</feature>
<dbReference type="InterPro" id="IPR013087">
    <property type="entry name" value="Znf_C2H2_type"/>
</dbReference>
<feature type="domain" description="C2H2-type" evidence="7">
    <location>
        <begin position="676"/>
        <end position="704"/>
    </location>
</feature>
<dbReference type="EMBL" id="JBAMIC010000021">
    <property type="protein sequence ID" value="KAK7092354.1"/>
    <property type="molecule type" value="Genomic_DNA"/>
</dbReference>
<evidence type="ECO:0000256" key="5">
    <source>
        <dbReference type="PROSITE-ProRule" id="PRU00042"/>
    </source>
</evidence>
<evidence type="ECO:0000256" key="2">
    <source>
        <dbReference type="ARBA" id="ARBA00022737"/>
    </source>
</evidence>
<evidence type="ECO:0000313" key="8">
    <source>
        <dbReference type="EMBL" id="KAK7092354.1"/>
    </source>
</evidence>
<accession>A0AAN9ASW0</accession>
<feature type="region of interest" description="Disordered" evidence="6">
    <location>
        <begin position="621"/>
        <end position="648"/>
    </location>
</feature>
<feature type="compositionally biased region" description="Acidic residues" evidence="6">
    <location>
        <begin position="1"/>
        <end position="10"/>
    </location>
</feature>
<dbReference type="PANTHER" id="PTHR24379">
    <property type="entry name" value="KRAB AND ZINC FINGER DOMAIN-CONTAINING"/>
    <property type="match status" value="1"/>
</dbReference>
<reference evidence="8 9" key="1">
    <citation type="submission" date="2024-02" db="EMBL/GenBank/DDBJ databases">
        <title>Chromosome-scale genome assembly of the rough periwinkle Littorina saxatilis.</title>
        <authorList>
            <person name="De Jode A."/>
            <person name="Faria R."/>
            <person name="Formenti G."/>
            <person name="Sims Y."/>
            <person name="Smith T.P."/>
            <person name="Tracey A."/>
            <person name="Wood J.M.D."/>
            <person name="Zagrodzka Z.B."/>
            <person name="Johannesson K."/>
            <person name="Butlin R.K."/>
            <person name="Leder E.H."/>
        </authorList>
    </citation>
    <scope>NUCLEOTIDE SEQUENCE [LARGE SCALE GENOMIC DNA]</scope>
    <source>
        <strain evidence="8">Snail1</strain>
        <tissue evidence="8">Muscle</tissue>
    </source>
</reference>
<protein>
    <recommendedName>
        <fullName evidence="7">C2H2-type domain-containing protein</fullName>
    </recommendedName>
</protein>
<feature type="compositionally biased region" description="Acidic residues" evidence="6">
    <location>
        <begin position="730"/>
        <end position="750"/>
    </location>
</feature>